<gene>
    <name evidence="2" type="ORF">SAMN05421831_11087</name>
</gene>
<dbReference type="PANTHER" id="PTHR38765">
    <property type="entry name" value="DUF484 DOMAIN-CONTAINING PROTEIN"/>
    <property type="match status" value="1"/>
</dbReference>
<evidence type="ECO:0000313" key="3">
    <source>
        <dbReference type="Proteomes" id="UP000242999"/>
    </source>
</evidence>
<feature type="compositionally biased region" description="Polar residues" evidence="1">
    <location>
        <begin position="1"/>
        <end position="33"/>
    </location>
</feature>
<proteinExistence type="predicted"/>
<evidence type="ECO:0000313" key="2">
    <source>
        <dbReference type="EMBL" id="SEI79308.1"/>
    </source>
</evidence>
<dbReference type="RefSeq" id="WP_093311154.1">
    <property type="nucleotide sequence ID" value="NZ_FNYH01000010.1"/>
</dbReference>
<dbReference type="Pfam" id="PF04340">
    <property type="entry name" value="DUF484"/>
    <property type="match status" value="1"/>
</dbReference>
<dbReference type="InterPro" id="IPR029016">
    <property type="entry name" value="GAF-like_dom_sf"/>
</dbReference>
<feature type="region of interest" description="Disordered" evidence="1">
    <location>
        <begin position="1"/>
        <end position="38"/>
    </location>
</feature>
<dbReference type="STRING" id="64971.SAMN05421831_11087"/>
<dbReference type="OrthoDB" id="8525200at2"/>
<reference evidence="3" key="1">
    <citation type="submission" date="2016-10" db="EMBL/GenBank/DDBJ databases">
        <authorList>
            <person name="Varghese N."/>
            <person name="Submissions S."/>
        </authorList>
    </citation>
    <scope>NUCLEOTIDE SEQUENCE [LARGE SCALE GENOMIC DNA]</scope>
    <source>
        <strain evidence="3">DSM 7165</strain>
    </source>
</reference>
<name>A0A1H6TGZ6_9GAMM</name>
<dbReference type="InterPro" id="IPR007435">
    <property type="entry name" value="DUF484"/>
</dbReference>
<accession>A0A1H6TGZ6</accession>
<dbReference type="Proteomes" id="UP000242999">
    <property type="component" value="Unassembled WGS sequence"/>
</dbReference>
<evidence type="ECO:0000256" key="1">
    <source>
        <dbReference type="SAM" id="MobiDB-lite"/>
    </source>
</evidence>
<evidence type="ECO:0008006" key="4">
    <source>
        <dbReference type="Google" id="ProtNLM"/>
    </source>
</evidence>
<keyword evidence="3" id="KW-1185">Reference proteome</keyword>
<sequence length="279" mass="31213">MNQQQPPFVSLSTKEPLSTQEKTTATNTRSDQLGVSPLKARPLPKADVAASNAAKVAAYLQQHPNFFIGRERLLAELQLPHPSSGQAVSLLEYQNRYLREQLEVSNERLQHLIAHARNNDKLFERTRQLTLALLGVQDLSTLGELLTTQLARHFTLDACRLLLFAPLEECHLPLVAVSDLEQQAAILALLKQQNARCLSLNPSQQQLLSLQTAWQKESGSAVLVRLHHGRTQGVLVLASQDTHHFQADMGTLFAEYLGELLSRLLPRWISTDDNLWVSL</sequence>
<organism evidence="2 3">
    <name type="scientific">Allopseudospirillum japonicum</name>
    <dbReference type="NCBI Taxonomy" id="64971"/>
    <lineage>
        <taxon>Bacteria</taxon>
        <taxon>Pseudomonadati</taxon>
        <taxon>Pseudomonadota</taxon>
        <taxon>Gammaproteobacteria</taxon>
        <taxon>Oceanospirillales</taxon>
        <taxon>Oceanospirillaceae</taxon>
        <taxon>Allopseudospirillum</taxon>
    </lineage>
</organism>
<dbReference type="PANTHER" id="PTHR38765:SF1">
    <property type="entry name" value="DUF484 DOMAIN-CONTAINING PROTEIN"/>
    <property type="match status" value="1"/>
</dbReference>
<dbReference type="EMBL" id="FNYH01000010">
    <property type="protein sequence ID" value="SEI79308.1"/>
    <property type="molecule type" value="Genomic_DNA"/>
</dbReference>
<protein>
    <recommendedName>
        <fullName evidence="4">DUF484 domain-containing protein</fullName>
    </recommendedName>
</protein>
<dbReference type="AlphaFoldDB" id="A0A1H6TGZ6"/>
<dbReference type="Gene3D" id="3.30.450.40">
    <property type="match status" value="1"/>
</dbReference>